<feature type="chain" id="PRO_5042022456" description="VWFD domain-containing protein" evidence="1">
    <location>
        <begin position="19"/>
        <end position="301"/>
    </location>
</feature>
<protein>
    <recommendedName>
        <fullName evidence="4">VWFD domain-containing protein</fullName>
    </recommendedName>
</protein>
<organism evidence="2 3">
    <name type="scientific">Cylindrotheca closterium</name>
    <dbReference type="NCBI Taxonomy" id="2856"/>
    <lineage>
        <taxon>Eukaryota</taxon>
        <taxon>Sar</taxon>
        <taxon>Stramenopiles</taxon>
        <taxon>Ochrophyta</taxon>
        <taxon>Bacillariophyta</taxon>
        <taxon>Bacillariophyceae</taxon>
        <taxon>Bacillariophycidae</taxon>
        <taxon>Bacillariales</taxon>
        <taxon>Bacillariaceae</taxon>
        <taxon>Cylindrotheca</taxon>
    </lineage>
</organism>
<comment type="caution">
    <text evidence="2">The sequence shown here is derived from an EMBL/GenBank/DDBJ whole genome shotgun (WGS) entry which is preliminary data.</text>
</comment>
<keyword evidence="3" id="KW-1185">Reference proteome</keyword>
<sequence length="301" mass="33660">MKLLSLTLITIFLAAVTASSETETETENENHDVDWLPHITSWSDKRIEINGQCDLVMLQNAAFAEGLGMNIHIRTKIVGAWSYIKSVAINIGDDVLEIEGSPNPKDEDAHYWFNGEYQSEELETIGGFPVEWEKPTPYKQQYNIDLDSKYPGKVITIDVINEFIRFNLNGDASVFGNSVGLLGDYNTGKTLARDGATELQGFEDLVDEWQVIPSEPKLFHQLAHPQFPDKCIRRESSSGASKSHFSKPAVDVEQAEAICSGTLDNDATVINDCISYILLGRDLDVIAEFLMLRKVHHELLL</sequence>
<proteinExistence type="predicted"/>
<dbReference type="EMBL" id="CAKOGP040002003">
    <property type="protein sequence ID" value="CAJ1959550.1"/>
    <property type="molecule type" value="Genomic_DNA"/>
</dbReference>
<evidence type="ECO:0008006" key="4">
    <source>
        <dbReference type="Google" id="ProtNLM"/>
    </source>
</evidence>
<name>A0AAD2G2R0_9STRA</name>
<evidence type="ECO:0000313" key="2">
    <source>
        <dbReference type="EMBL" id="CAJ1959550.1"/>
    </source>
</evidence>
<reference evidence="2" key="1">
    <citation type="submission" date="2023-08" db="EMBL/GenBank/DDBJ databases">
        <authorList>
            <person name="Audoor S."/>
            <person name="Bilcke G."/>
        </authorList>
    </citation>
    <scope>NUCLEOTIDE SEQUENCE</scope>
</reference>
<evidence type="ECO:0000313" key="3">
    <source>
        <dbReference type="Proteomes" id="UP001295423"/>
    </source>
</evidence>
<dbReference type="AlphaFoldDB" id="A0AAD2G2R0"/>
<feature type="signal peptide" evidence="1">
    <location>
        <begin position="1"/>
        <end position="18"/>
    </location>
</feature>
<accession>A0AAD2G2R0</accession>
<keyword evidence="1" id="KW-0732">Signal</keyword>
<gene>
    <name evidence="2" type="ORF">CYCCA115_LOCUS17971</name>
</gene>
<dbReference type="Proteomes" id="UP001295423">
    <property type="component" value="Unassembled WGS sequence"/>
</dbReference>
<evidence type="ECO:0000256" key="1">
    <source>
        <dbReference type="SAM" id="SignalP"/>
    </source>
</evidence>